<evidence type="ECO:0000313" key="8">
    <source>
        <dbReference type="Proteomes" id="UP001167796"/>
    </source>
</evidence>
<dbReference type="EMBL" id="JAUQSX010000001">
    <property type="protein sequence ID" value="MDO7845315.1"/>
    <property type="molecule type" value="Genomic_DNA"/>
</dbReference>
<evidence type="ECO:0000256" key="4">
    <source>
        <dbReference type="ARBA" id="ARBA00023163"/>
    </source>
</evidence>
<evidence type="ECO:0000259" key="6">
    <source>
        <dbReference type="Pfam" id="PF08281"/>
    </source>
</evidence>
<comment type="similarity">
    <text evidence="1">Belongs to the sigma-70 factor family. ECF subfamily.</text>
</comment>
<dbReference type="CDD" id="cd06171">
    <property type="entry name" value="Sigma70_r4"/>
    <property type="match status" value="1"/>
</dbReference>
<organism evidence="7 8">
    <name type="scientific">Hymenobacter mellowenesis</name>
    <dbReference type="NCBI Taxonomy" id="3063995"/>
    <lineage>
        <taxon>Bacteria</taxon>
        <taxon>Pseudomonadati</taxon>
        <taxon>Bacteroidota</taxon>
        <taxon>Cytophagia</taxon>
        <taxon>Cytophagales</taxon>
        <taxon>Hymenobacteraceae</taxon>
        <taxon>Hymenobacter</taxon>
    </lineage>
</organism>
<evidence type="ECO:0000259" key="5">
    <source>
        <dbReference type="Pfam" id="PF04542"/>
    </source>
</evidence>
<dbReference type="SUPFAM" id="SSF88659">
    <property type="entry name" value="Sigma3 and sigma4 domains of RNA polymerase sigma factors"/>
    <property type="match status" value="1"/>
</dbReference>
<accession>A0ABT9A7Z1</accession>
<dbReference type="Proteomes" id="UP001167796">
    <property type="component" value="Unassembled WGS sequence"/>
</dbReference>
<dbReference type="Gene3D" id="1.10.10.10">
    <property type="entry name" value="Winged helix-like DNA-binding domain superfamily/Winged helix DNA-binding domain"/>
    <property type="match status" value="1"/>
</dbReference>
<dbReference type="SUPFAM" id="SSF88946">
    <property type="entry name" value="Sigma2 domain of RNA polymerase sigma factors"/>
    <property type="match status" value="1"/>
</dbReference>
<dbReference type="InterPro" id="IPR013249">
    <property type="entry name" value="RNA_pol_sigma70_r4_t2"/>
</dbReference>
<proteinExistence type="inferred from homology"/>
<dbReference type="InterPro" id="IPR014284">
    <property type="entry name" value="RNA_pol_sigma-70_dom"/>
</dbReference>
<dbReference type="InterPro" id="IPR039425">
    <property type="entry name" value="RNA_pol_sigma-70-like"/>
</dbReference>
<comment type="caution">
    <text evidence="7">The sequence shown here is derived from an EMBL/GenBank/DDBJ whole genome shotgun (WGS) entry which is preliminary data.</text>
</comment>
<dbReference type="InterPro" id="IPR007627">
    <property type="entry name" value="RNA_pol_sigma70_r2"/>
</dbReference>
<name>A0ABT9A7Z1_9BACT</name>
<dbReference type="Pfam" id="PF08281">
    <property type="entry name" value="Sigma70_r4_2"/>
    <property type="match status" value="1"/>
</dbReference>
<feature type="domain" description="RNA polymerase sigma factor 70 region 4 type 2" evidence="6">
    <location>
        <begin position="142"/>
        <end position="194"/>
    </location>
</feature>
<keyword evidence="2" id="KW-0805">Transcription regulation</keyword>
<protein>
    <submittedName>
        <fullName evidence="7">Sigma-70 family RNA polymerase sigma factor</fullName>
    </submittedName>
</protein>
<feature type="domain" description="RNA polymerase sigma-70 region 2" evidence="5">
    <location>
        <begin position="40"/>
        <end position="114"/>
    </location>
</feature>
<dbReference type="NCBIfam" id="TIGR02937">
    <property type="entry name" value="sigma70-ECF"/>
    <property type="match status" value="1"/>
</dbReference>
<dbReference type="InterPro" id="IPR013325">
    <property type="entry name" value="RNA_pol_sigma_r2"/>
</dbReference>
<evidence type="ECO:0000313" key="7">
    <source>
        <dbReference type="EMBL" id="MDO7845315.1"/>
    </source>
</evidence>
<dbReference type="Pfam" id="PF04542">
    <property type="entry name" value="Sigma70_r2"/>
    <property type="match status" value="1"/>
</dbReference>
<dbReference type="PANTHER" id="PTHR43133">
    <property type="entry name" value="RNA POLYMERASE ECF-TYPE SIGMA FACTO"/>
    <property type="match status" value="1"/>
</dbReference>
<gene>
    <name evidence="7" type="ORF">Q5H92_03025</name>
</gene>
<evidence type="ECO:0000256" key="3">
    <source>
        <dbReference type="ARBA" id="ARBA00023082"/>
    </source>
</evidence>
<evidence type="ECO:0000256" key="2">
    <source>
        <dbReference type="ARBA" id="ARBA00023015"/>
    </source>
</evidence>
<dbReference type="PANTHER" id="PTHR43133:SF46">
    <property type="entry name" value="RNA POLYMERASE SIGMA-70 FACTOR ECF SUBFAMILY"/>
    <property type="match status" value="1"/>
</dbReference>
<reference evidence="7" key="1">
    <citation type="submission" date="2023-07" db="EMBL/GenBank/DDBJ databases">
        <authorList>
            <person name="Kim M.K."/>
        </authorList>
    </citation>
    <scope>NUCLEOTIDE SEQUENCE</scope>
    <source>
        <strain evidence="7">M29</strain>
    </source>
</reference>
<sequence length="212" mass="24047">MKPSQLLRMLHLSSSSSAPPTLPELLAACQRQDRVAQRRLYGQFHGFAMGICLRYARDRDQALEAANDGFLKVFRDLYRFDATRHPEDVAGSFRGWLKRIMIHTAIDHYRANERHQHQQELDDVTLNQADQAATPLDTLSYDELLGLVQRLPPAYRAVFNLAVIDGFGHEEIAEQLRISVGTSKSNLFKARAHLRVMLAQMTSISTARYVVG</sequence>
<keyword evidence="8" id="KW-1185">Reference proteome</keyword>
<keyword evidence="4" id="KW-0804">Transcription</keyword>
<dbReference type="InterPro" id="IPR036388">
    <property type="entry name" value="WH-like_DNA-bd_sf"/>
</dbReference>
<keyword evidence="3" id="KW-0731">Sigma factor</keyword>
<dbReference type="Gene3D" id="1.10.1740.10">
    <property type="match status" value="1"/>
</dbReference>
<evidence type="ECO:0000256" key="1">
    <source>
        <dbReference type="ARBA" id="ARBA00010641"/>
    </source>
</evidence>
<dbReference type="InterPro" id="IPR013324">
    <property type="entry name" value="RNA_pol_sigma_r3/r4-like"/>
</dbReference>